<dbReference type="EMBL" id="KR534323">
    <property type="protein sequence ID" value="AKO61122.1"/>
    <property type="molecule type" value="Genomic_DNA"/>
</dbReference>
<evidence type="ECO:0000313" key="2">
    <source>
        <dbReference type="Proteomes" id="UP000202763"/>
    </source>
</evidence>
<dbReference type="GeneID" id="26796716"/>
<evidence type="ECO:0000313" key="1">
    <source>
        <dbReference type="EMBL" id="AKO61122.1"/>
    </source>
</evidence>
<accession>A0A0H4IP49</accession>
<organism evidence="1 2">
    <name type="scientific">Pseudoalteromonas phage H101</name>
    <dbReference type="NCBI Taxonomy" id="1654919"/>
    <lineage>
        <taxon>Viruses</taxon>
        <taxon>Duplodnaviria</taxon>
        <taxon>Heunggongvirae</taxon>
        <taxon>Uroviricota</taxon>
        <taxon>Caudoviricetes</taxon>
        <taxon>Shandongvirus</taxon>
        <taxon>Shandongvirus H101</taxon>
    </lineage>
</organism>
<dbReference type="Pfam" id="PF03237">
    <property type="entry name" value="Terminase_6N"/>
    <property type="match status" value="1"/>
</dbReference>
<proteinExistence type="predicted"/>
<dbReference type="OrthoDB" id="2120at10239"/>
<keyword evidence="2" id="KW-1185">Reference proteome</keyword>
<dbReference type="InterPro" id="IPR027417">
    <property type="entry name" value="P-loop_NTPase"/>
</dbReference>
<sequence>MSYTKREDIKPQKGKQSLVMKMIRDQEVDFMLCGGARAGGKSELLSMMPLLFAHDKQYRGIFFRKSFQEIMGANGLWQKAQNMYGFFDAKPNKSSKTWQFPSGAIQEYGHLYNEGDEESHRGKGYSLVGFDEIDQFSPDAVRLLMTCLRSEADMSSFMVGTLNPNPDSWCLPLVEWYLNSDGSPNEERCGVVRNYIVKDGEFVFGPDEQFFKDNYPEAVYVQMPNSDEVTYVRPKRFTYVFFNVFDNPAFCSMNPTYLTELNNLPDHERATQLFGNWYAREKGDSYFVREFLKEVDRVPSNAVTVRAWDKAYSDNIKASPDFTASICMSKCPAGNYFISANFDEELHDTFKEGEDVVYGRFRKKVGERDQWMLQQAHYDGEEVTVVIPAESGAGKGEEEQLKKMFINEGFLVKTVKVGNSEGNKLKKFLVFCSAAENGLVHIVKDSFPNYATYNAYLKELEQFTGKRSSRTMKDDWVDVTSDCYETLRRDNTFRAIPLPTFSNDTKLSQYRKSLR</sequence>
<dbReference type="KEGG" id="vg:26796716"/>
<dbReference type="Gene3D" id="3.40.50.300">
    <property type="entry name" value="P-loop containing nucleotide triphosphate hydrolases"/>
    <property type="match status" value="1"/>
</dbReference>
<reference evidence="1 2" key="1">
    <citation type="submission" date="2015-05" db="EMBL/GenBank/DDBJ databases">
        <authorList>
            <person name="Wang D.B."/>
            <person name="Wang M."/>
        </authorList>
    </citation>
    <scope>NUCLEOTIDE SEQUENCE [LARGE SCALE GENOMIC DNA]</scope>
</reference>
<name>A0A0H4IP49_9CAUD</name>
<dbReference type="Proteomes" id="UP000202763">
    <property type="component" value="Segment"/>
</dbReference>
<dbReference type="RefSeq" id="YP_009225655.1">
    <property type="nucleotide sequence ID" value="NC_029094.1"/>
</dbReference>
<protein>
    <submittedName>
        <fullName evidence="1">Terminase large subunit</fullName>
    </submittedName>
</protein>